<evidence type="ECO:0000256" key="2">
    <source>
        <dbReference type="ARBA" id="ARBA00023015"/>
    </source>
</evidence>
<gene>
    <name evidence="5" type="primary">hrcA</name>
    <name evidence="8" type="ORF">COV30_01940</name>
</gene>
<dbReference type="Gene3D" id="1.10.10.10">
    <property type="entry name" value="Winged helix-like DNA-binding domain superfamily/Winged helix DNA-binding domain"/>
    <property type="match status" value="1"/>
</dbReference>
<evidence type="ECO:0000256" key="4">
    <source>
        <dbReference type="ARBA" id="ARBA00023163"/>
    </source>
</evidence>
<dbReference type="PANTHER" id="PTHR34824:SF1">
    <property type="entry name" value="HEAT-INDUCIBLE TRANSCRIPTION REPRESSOR HRCA"/>
    <property type="match status" value="1"/>
</dbReference>
<sequence length="263" mass="30169">MTLRQKKILFSIIELHVKSAKPVSSSSVYDLRFNISPATIRNEMKELEEAGYLIQLHTSGGRIPTDKAYRYYVNMLLENDSGLSLKIKDKKKIQQALGNVPLDPKKINRAVAKILSDLSGDLVITGISVKFFGKERNHQETAPEQEEDFFKKGLVGLFENPEFREFEKAFQLTMFFEEFEQMFKFIEKEFLNTLGSPDGLPIQIMIGKESPFRQIQRETFICAKYGLPGDCVGSLTLVGPTRMDYEKNISLIKYITEELNKLY</sequence>
<comment type="caution">
    <text evidence="8">The sequence shown here is derived from an EMBL/GenBank/DDBJ whole genome shotgun (WGS) entry which is preliminary data.</text>
</comment>
<keyword evidence="2 5" id="KW-0805">Transcription regulation</keyword>
<name>A0A2H0R5H4_9BACT</name>
<dbReference type="EMBL" id="PCXP01000021">
    <property type="protein sequence ID" value="PIR41778.1"/>
    <property type="molecule type" value="Genomic_DNA"/>
</dbReference>
<evidence type="ECO:0000256" key="5">
    <source>
        <dbReference type="HAMAP-Rule" id="MF_00081"/>
    </source>
</evidence>
<dbReference type="HAMAP" id="MF_00081">
    <property type="entry name" value="HrcA"/>
    <property type="match status" value="1"/>
</dbReference>
<evidence type="ECO:0000313" key="8">
    <source>
        <dbReference type="EMBL" id="PIR41778.1"/>
    </source>
</evidence>
<dbReference type="InterPro" id="IPR005104">
    <property type="entry name" value="WHTH_HrcA_DNA-bd"/>
</dbReference>
<organism evidence="8 9">
    <name type="scientific">Candidatus Yanofskybacteria bacterium CG10_big_fil_rev_8_21_14_0_10_37_15</name>
    <dbReference type="NCBI Taxonomy" id="1975097"/>
    <lineage>
        <taxon>Bacteria</taxon>
        <taxon>Candidatus Yanofskyibacteriota</taxon>
    </lineage>
</organism>
<keyword evidence="1 5" id="KW-0678">Repressor</keyword>
<dbReference type="Proteomes" id="UP000230208">
    <property type="component" value="Unassembled WGS sequence"/>
</dbReference>
<dbReference type="InterPro" id="IPR036390">
    <property type="entry name" value="WH_DNA-bd_sf"/>
</dbReference>
<dbReference type="PANTHER" id="PTHR34824">
    <property type="entry name" value="HEAT-INDUCIBLE TRANSCRIPTION REPRESSOR HRCA"/>
    <property type="match status" value="1"/>
</dbReference>
<evidence type="ECO:0000313" key="9">
    <source>
        <dbReference type="Proteomes" id="UP000230208"/>
    </source>
</evidence>
<dbReference type="GO" id="GO:0045892">
    <property type="term" value="P:negative regulation of DNA-templated transcription"/>
    <property type="evidence" value="ECO:0007669"/>
    <property type="project" value="UniProtKB-UniRule"/>
</dbReference>
<dbReference type="InterPro" id="IPR021153">
    <property type="entry name" value="HrcA_C"/>
</dbReference>
<keyword evidence="4 5" id="KW-0804">Transcription</keyword>
<dbReference type="GO" id="GO:0003677">
    <property type="term" value="F:DNA binding"/>
    <property type="evidence" value="ECO:0007669"/>
    <property type="project" value="InterPro"/>
</dbReference>
<dbReference type="SUPFAM" id="SSF46785">
    <property type="entry name" value="Winged helix' DNA-binding domain"/>
    <property type="match status" value="1"/>
</dbReference>
<protein>
    <recommendedName>
        <fullName evidence="5">Heat-inducible transcription repressor HrcA</fullName>
    </recommendedName>
</protein>
<proteinExistence type="inferred from homology"/>
<dbReference type="Pfam" id="PF03444">
    <property type="entry name" value="WHD_HrcA"/>
    <property type="match status" value="1"/>
</dbReference>
<comment type="similarity">
    <text evidence="5">Belongs to the HrcA family.</text>
</comment>
<dbReference type="InterPro" id="IPR036388">
    <property type="entry name" value="WH-like_DNA-bd_sf"/>
</dbReference>
<dbReference type="InterPro" id="IPR002571">
    <property type="entry name" value="HrcA"/>
</dbReference>
<evidence type="ECO:0000256" key="1">
    <source>
        <dbReference type="ARBA" id="ARBA00022491"/>
    </source>
</evidence>
<dbReference type="InterPro" id="IPR029016">
    <property type="entry name" value="GAF-like_dom_sf"/>
</dbReference>
<reference evidence="8 9" key="1">
    <citation type="submission" date="2017-09" db="EMBL/GenBank/DDBJ databases">
        <title>Depth-based differentiation of microbial function through sediment-hosted aquifers and enrichment of novel symbionts in the deep terrestrial subsurface.</title>
        <authorList>
            <person name="Probst A.J."/>
            <person name="Ladd B."/>
            <person name="Jarett J.K."/>
            <person name="Geller-Mcgrath D.E."/>
            <person name="Sieber C.M."/>
            <person name="Emerson J.B."/>
            <person name="Anantharaman K."/>
            <person name="Thomas B.C."/>
            <person name="Malmstrom R."/>
            <person name="Stieglmeier M."/>
            <person name="Klingl A."/>
            <person name="Woyke T."/>
            <person name="Ryan C.M."/>
            <person name="Banfield J.F."/>
        </authorList>
    </citation>
    <scope>NUCLEOTIDE SEQUENCE [LARGE SCALE GENOMIC DNA]</scope>
    <source>
        <strain evidence="8">CG10_big_fil_rev_8_21_14_0_10_37_15</strain>
    </source>
</reference>
<evidence type="ECO:0000259" key="6">
    <source>
        <dbReference type="Pfam" id="PF01628"/>
    </source>
</evidence>
<dbReference type="Pfam" id="PF01628">
    <property type="entry name" value="HrcA"/>
    <property type="match status" value="1"/>
</dbReference>
<dbReference type="AlphaFoldDB" id="A0A2H0R5H4"/>
<feature type="domain" description="Winged helix-turn-helix transcription repressor HrcA DNA-binding" evidence="7">
    <location>
        <begin position="2"/>
        <end position="71"/>
    </location>
</feature>
<dbReference type="Gene3D" id="3.30.450.40">
    <property type="match status" value="1"/>
</dbReference>
<accession>A0A2H0R5H4</accession>
<dbReference type="SUPFAM" id="SSF55781">
    <property type="entry name" value="GAF domain-like"/>
    <property type="match status" value="1"/>
</dbReference>
<evidence type="ECO:0000256" key="3">
    <source>
        <dbReference type="ARBA" id="ARBA00023016"/>
    </source>
</evidence>
<keyword evidence="3 5" id="KW-0346">Stress response</keyword>
<comment type="function">
    <text evidence="5">Negative regulator of class I heat shock genes (grpE-dnaK-dnaJ and groELS operons). Prevents heat-shock induction of these operons.</text>
</comment>
<feature type="domain" description="Heat-inducible transcription repressor HrcA C-terminal" evidence="6">
    <location>
        <begin position="139"/>
        <end position="249"/>
    </location>
</feature>
<evidence type="ECO:0000259" key="7">
    <source>
        <dbReference type="Pfam" id="PF03444"/>
    </source>
</evidence>